<evidence type="ECO:0000313" key="1">
    <source>
        <dbReference type="EMBL" id="MCI17775.1"/>
    </source>
</evidence>
<organism evidence="1 2">
    <name type="scientific">Trifolium medium</name>
    <dbReference type="NCBI Taxonomy" id="97028"/>
    <lineage>
        <taxon>Eukaryota</taxon>
        <taxon>Viridiplantae</taxon>
        <taxon>Streptophyta</taxon>
        <taxon>Embryophyta</taxon>
        <taxon>Tracheophyta</taxon>
        <taxon>Spermatophyta</taxon>
        <taxon>Magnoliopsida</taxon>
        <taxon>eudicotyledons</taxon>
        <taxon>Gunneridae</taxon>
        <taxon>Pentapetalae</taxon>
        <taxon>rosids</taxon>
        <taxon>fabids</taxon>
        <taxon>Fabales</taxon>
        <taxon>Fabaceae</taxon>
        <taxon>Papilionoideae</taxon>
        <taxon>50 kb inversion clade</taxon>
        <taxon>NPAAA clade</taxon>
        <taxon>Hologalegina</taxon>
        <taxon>IRL clade</taxon>
        <taxon>Trifolieae</taxon>
        <taxon>Trifolium</taxon>
    </lineage>
</organism>
<feature type="non-terminal residue" evidence="1">
    <location>
        <position position="67"/>
    </location>
</feature>
<name>A0A392Q3F5_9FABA</name>
<dbReference type="Proteomes" id="UP000265520">
    <property type="component" value="Unassembled WGS sequence"/>
</dbReference>
<reference evidence="1 2" key="1">
    <citation type="journal article" date="2018" name="Front. Plant Sci.">
        <title>Red Clover (Trifolium pratense) and Zigzag Clover (T. medium) - A Picture of Genomic Similarities and Differences.</title>
        <authorList>
            <person name="Dluhosova J."/>
            <person name="Istvanek J."/>
            <person name="Nedelnik J."/>
            <person name="Repkova J."/>
        </authorList>
    </citation>
    <scope>NUCLEOTIDE SEQUENCE [LARGE SCALE GENOMIC DNA]</scope>
    <source>
        <strain evidence="2">cv. 10/8</strain>
        <tissue evidence="1">Leaf</tissue>
    </source>
</reference>
<dbReference type="EMBL" id="LXQA010106981">
    <property type="protein sequence ID" value="MCI17775.1"/>
    <property type="molecule type" value="Genomic_DNA"/>
</dbReference>
<evidence type="ECO:0000313" key="2">
    <source>
        <dbReference type="Proteomes" id="UP000265520"/>
    </source>
</evidence>
<keyword evidence="2" id="KW-1185">Reference proteome</keyword>
<proteinExistence type="predicted"/>
<sequence>MEQRTEASLGAALSLYLRRHYYASILHCPPLALPRHLQHLEKNPQHLQLQTFHSPKPRLGRHSMNFH</sequence>
<dbReference type="AlphaFoldDB" id="A0A392Q3F5"/>
<protein>
    <submittedName>
        <fullName evidence="1">Uncharacterized protein</fullName>
    </submittedName>
</protein>
<comment type="caution">
    <text evidence="1">The sequence shown here is derived from an EMBL/GenBank/DDBJ whole genome shotgun (WGS) entry which is preliminary data.</text>
</comment>
<accession>A0A392Q3F5</accession>